<accession>A0A1I0CLS6</accession>
<dbReference type="GO" id="GO:0006526">
    <property type="term" value="P:L-arginine biosynthetic process"/>
    <property type="evidence" value="ECO:0007669"/>
    <property type="project" value="TreeGrafter"/>
</dbReference>
<evidence type="ECO:0000256" key="1">
    <source>
        <dbReference type="ARBA" id="ARBA00001947"/>
    </source>
</evidence>
<name>A0A1I0CLS6_9FIRM</name>
<evidence type="ECO:0000256" key="4">
    <source>
        <dbReference type="ARBA" id="ARBA00022723"/>
    </source>
</evidence>
<evidence type="ECO:0000313" key="10">
    <source>
        <dbReference type="Proteomes" id="UP000198558"/>
    </source>
</evidence>
<dbReference type="PANTHER" id="PTHR43808">
    <property type="entry name" value="ACETYLORNITHINE DEACETYLASE"/>
    <property type="match status" value="1"/>
</dbReference>
<dbReference type="GO" id="GO:0016805">
    <property type="term" value="F:dipeptidase activity"/>
    <property type="evidence" value="ECO:0007669"/>
    <property type="project" value="UniProtKB-KW"/>
</dbReference>
<sequence>MIDFKSEVLKIKDQMIEDIKNLCAIPSTQDDSTIAEFAPFGKANRQALDAMLEIGKRDGFDVEDVDGYAGHIDIGEGDETFGILGHLDVVPVNEVGWDSDPFNVIIKDDKLYGRGVADDKGPLLAGYYAAKIINSLNIPTKMKIRVIFGCNEELGSSCVKYYFTKKPYPKMGFTPDASFPVVYGEKAGCGFNIEGHVEKGGLIYLCAGNRPNIVPETCEAVITGNYKQYVDSYRKFLNANNLVGEIEEEGNHTKLILKGKSAHASTPDEGINAIIFLCKYLATVVDNKLVDFILEYLDDCNGKKLGIDHTGMMGSLTLNLGVISYCKEEFKIILDLRCPHDMDFDGMIEKFQTACANYGFRENHNIGKALYIDPDSDLINNLHTAYVNVTGDTINKPQAIGGGTYAKSMPNCVAFGAEFLGEDNLIHGNNENIKIDSLLKATEIYCHALYNSIKV</sequence>
<dbReference type="Proteomes" id="UP000198558">
    <property type="component" value="Unassembled WGS sequence"/>
</dbReference>
<evidence type="ECO:0000256" key="7">
    <source>
        <dbReference type="ARBA" id="ARBA00022997"/>
    </source>
</evidence>
<dbReference type="NCBIfam" id="TIGR01887">
    <property type="entry name" value="dipeptidaselike"/>
    <property type="match status" value="1"/>
</dbReference>
<dbReference type="EMBL" id="FOIN01000003">
    <property type="protein sequence ID" value="SET20590.1"/>
    <property type="molecule type" value="Genomic_DNA"/>
</dbReference>
<dbReference type="GO" id="GO:0008270">
    <property type="term" value="F:zinc ion binding"/>
    <property type="evidence" value="ECO:0007669"/>
    <property type="project" value="InterPro"/>
</dbReference>
<gene>
    <name evidence="9" type="ORF">SAMN04489758_103116</name>
</gene>
<dbReference type="GeneID" id="78287571"/>
<dbReference type="GO" id="GO:0006508">
    <property type="term" value="P:proteolysis"/>
    <property type="evidence" value="ECO:0007669"/>
    <property type="project" value="UniProtKB-KW"/>
</dbReference>
<dbReference type="GO" id="GO:0008237">
    <property type="term" value="F:metallopeptidase activity"/>
    <property type="evidence" value="ECO:0007669"/>
    <property type="project" value="UniProtKB-KW"/>
</dbReference>
<dbReference type="Pfam" id="PF01546">
    <property type="entry name" value="Peptidase_M20"/>
    <property type="match status" value="1"/>
</dbReference>
<dbReference type="Gene3D" id="3.30.70.360">
    <property type="match status" value="2"/>
</dbReference>
<keyword evidence="4" id="KW-0479">Metal-binding</keyword>
<reference evidence="10" key="1">
    <citation type="submission" date="2016-10" db="EMBL/GenBank/DDBJ databases">
        <authorList>
            <person name="Varghese N."/>
            <person name="Submissions S."/>
        </authorList>
    </citation>
    <scope>NUCLEOTIDE SEQUENCE [LARGE SCALE GENOMIC DNA]</scope>
    <source>
        <strain evidence="10">DSM 1551</strain>
    </source>
</reference>
<dbReference type="InterPro" id="IPR050072">
    <property type="entry name" value="Peptidase_M20A"/>
</dbReference>
<dbReference type="AlphaFoldDB" id="A0A1I0CLS6"/>
<dbReference type="OrthoDB" id="9761532at2"/>
<dbReference type="SUPFAM" id="SSF55031">
    <property type="entry name" value="Bacterial exopeptidase dimerisation domain"/>
    <property type="match status" value="1"/>
</dbReference>
<evidence type="ECO:0000256" key="8">
    <source>
        <dbReference type="ARBA" id="ARBA00023049"/>
    </source>
</evidence>
<keyword evidence="6" id="KW-0862">Zinc</keyword>
<keyword evidence="10" id="KW-1185">Reference proteome</keyword>
<evidence type="ECO:0000256" key="5">
    <source>
        <dbReference type="ARBA" id="ARBA00022801"/>
    </source>
</evidence>
<dbReference type="InterPro" id="IPR010964">
    <property type="entry name" value="M20A_pepV-rel"/>
</dbReference>
<organism evidence="9 10">
    <name type="scientific">Thomasclavelia cocleata</name>
    <dbReference type="NCBI Taxonomy" id="69824"/>
    <lineage>
        <taxon>Bacteria</taxon>
        <taxon>Bacillati</taxon>
        <taxon>Bacillota</taxon>
        <taxon>Erysipelotrichia</taxon>
        <taxon>Erysipelotrichales</taxon>
        <taxon>Coprobacillaceae</taxon>
        <taxon>Thomasclavelia</taxon>
    </lineage>
</organism>
<keyword evidence="7" id="KW-0224">Dipeptidase</keyword>
<comment type="cofactor">
    <cofactor evidence="1">
        <name>Zn(2+)</name>
        <dbReference type="ChEBI" id="CHEBI:29105"/>
    </cofactor>
</comment>
<dbReference type="RefSeq" id="WP_092352223.1">
    <property type="nucleotide sequence ID" value="NZ_FOIN01000003.1"/>
</dbReference>
<dbReference type="Gene3D" id="3.40.630.10">
    <property type="entry name" value="Zn peptidases"/>
    <property type="match status" value="1"/>
</dbReference>
<evidence type="ECO:0000256" key="2">
    <source>
        <dbReference type="ARBA" id="ARBA00006247"/>
    </source>
</evidence>
<evidence type="ECO:0000256" key="3">
    <source>
        <dbReference type="ARBA" id="ARBA00022670"/>
    </source>
</evidence>
<comment type="similarity">
    <text evidence="2">Belongs to the peptidase M20A family.</text>
</comment>
<dbReference type="SUPFAM" id="SSF53187">
    <property type="entry name" value="Zn-dependent exopeptidases"/>
    <property type="match status" value="1"/>
</dbReference>
<keyword evidence="5" id="KW-0378">Hydrolase</keyword>
<dbReference type="PANTHER" id="PTHR43808:SF31">
    <property type="entry name" value="N-ACETYL-L-CITRULLINE DEACETYLASE"/>
    <property type="match status" value="1"/>
</dbReference>
<protein>
    <submittedName>
        <fullName evidence="9">Succinyl-diaminopimelate desuccinylase</fullName>
    </submittedName>
</protein>
<dbReference type="NCBIfam" id="NF005591">
    <property type="entry name" value="PRK07318.1"/>
    <property type="match status" value="1"/>
</dbReference>
<proteinExistence type="inferred from homology"/>
<keyword evidence="3" id="KW-0645">Protease</keyword>
<dbReference type="InterPro" id="IPR002933">
    <property type="entry name" value="Peptidase_M20"/>
</dbReference>
<evidence type="ECO:0000256" key="6">
    <source>
        <dbReference type="ARBA" id="ARBA00022833"/>
    </source>
</evidence>
<dbReference type="GO" id="GO:0008777">
    <property type="term" value="F:acetylornithine deacetylase activity"/>
    <property type="evidence" value="ECO:0007669"/>
    <property type="project" value="TreeGrafter"/>
</dbReference>
<keyword evidence="8" id="KW-0482">Metalloprotease</keyword>
<dbReference type="InterPro" id="IPR036264">
    <property type="entry name" value="Bact_exopeptidase_dim_dom"/>
</dbReference>
<evidence type="ECO:0000313" key="9">
    <source>
        <dbReference type="EMBL" id="SET20590.1"/>
    </source>
</evidence>